<gene>
    <name evidence="1" type="ORF">Sipo8835_22315</name>
</gene>
<dbReference type="EMBL" id="SPAZ01000180">
    <property type="protein sequence ID" value="TQE31653.1"/>
    <property type="molecule type" value="Genomic_DNA"/>
</dbReference>
<dbReference type="AlphaFoldDB" id="A0AAE8W0H7"/>
<protein>
    <submittedName>
        <fullName evidence="1">Uncharacterized protein</fullName>
    </submittedName>
</protein>
<evidence type="ECO:0000313" key="2">
    <source>
        <dbReference type="Proteomes" id="UP000318720"/>
    </source>
</evidence>
<reference evidence="1 2" key="1">
    <citation type="submission" date="2019-03" db="EMBL/GenBank/DDBJ databases">
        <title>Comparative genomic analyses of the sweetpotato soil rot pathogen, Streptomyces ipomoeae.</title>
        <authorList>
            <person name="Ruschel Soares N."/>
            <person name="Badger J.H."/>
            <person name="Huguet-Tapia J.C."/>
            <person name="Clark C.A."/>
            <person name="Pettis G.S."/>
        </authorList>
    </citation>
    <scope>NUCLEOTIDE SEQUENCE [LARGE SCALE GENOMIC DNA]</scope>
    <source>
        <strain evidence="1 2">88-35</strain>
    </source>
</reference>
<sequence>MGFEPARSGLVFHCPDAATNAVICWHTEYMNPAVDRLREVGREVDAQVLARIFQLAARP</sequence>
<accession>A0AAE8W0H7</accession>
<proteinExistence type="predicted"/>
<evidence type="ECO:0000313" key="1">
    <source>
        <dbReference type="EMBL" id="TQE31653.1"/>
    </source>
</evidence>
<dbReference type="Proteomes" id="UP000318720">
    <property type="component" value="Unassembled WGS sequence"/>
</dbReference>
<name>A0AAE8W0H7_9ACTN</name>
<dbReference type="RefSeq" id="WP_009313313.1">
    <property type="nucleotide sequence ID" value="NZ_JARAVA010000074.1"/>
</dbReference>
<organism evidence="1 2">
    <name type="scientific">Streptomyces ipomoeae</name>
    <dbReference type="NCBI Taxonomy" id="103232"/>
    <lineage>
        <taxon>Bacteria</taxon>
        <taxon>Bacillati</taxon>
        <taxon>Actinomycetota</taxon>
        <taxon>Actinomycetes</taxon>
        <taxon>Kitasatosporales</taxon>
        <taxon>Streptomycetaceae</taxon>
        <taxon>Streptomyces</taxon>
    </lineage>
</organism>
<comment type="caution">
    <text evidence="1">The sequence shown here is derived from an EMBL/GenBank/DDBJ whole genome shotgun (WGS) entry which is preliminary data.</text>
</comment>